<sequence length="371" mass="41973">MIKGKVKIDRKTKNLVKRLKPDDIPVILHEDIDEVAAYSLLEKKVKIVVNCAKSFTGRFPALGAKILLSHDVTIIDDLGEDIFNQIKEGDLLEIKEDEIYINGRYLCQAKYLRKEEFERYYQKSFKEMENLLEDFIENTLEYAKKEKSFILGQFEMPEIQTKIAGRHVLVVTRGSSFKKDIKAIKNYIMEVKPVIIAVDGAADALLEERIKPHIIIGDMDSVSEESLLRCDEIIVHSYPNGYAPGLERIKTLGLNAKVIACPGTSEDVALLLAYEKGAELIVSVGSHSSMLDFLEKGRKGMSSTFLVRLKIGSKLVDARGVSKLYTEKVSLKYIGILLLSALIPILAILMVTPPFQYFFYLIQLKLRVILR</sequence>
<dbReference type="SUPFAM" id="SSF63999">
    <property type="entry name" value="Thiamin pyrophosphokinase, catalytic domain"/>
    <property type="match status" value="1"/>
</dbReference>
<keyword evidence="5" id="KW-0472">Membrane</keyword>
<evidence type="ECO:0000313" key="8">
    <source>
        <dbReference type="EMBL" id="WAM30653.1"/>
    </source>
</evidence>
<evidence type="ECO:0000259" key="6">
    <source>
        <dbReference type="Pfam" id="PF01973"/>
    </source>
</evidence>
<evidence type="ECO:0000256" key="1">
    <source>
        <dbReference type="ARBA" id="ARBA00022679"/>
    </source>
</evidence>
<keyword evidence="2" id="KW-0547">Nucleotide-binding</keyword>
<accession>A0ABY7BCU0</accession>
<dbReference type="InterPro" id="IPR036759">
    <property type="entry name" value="TPK_catalytic_sf"/>
</dbReference>
<protein>
    <submittedName>
        <fullName evidence="8">Cytokinetic ring protein SteA</fullName>
    </submittedName>
</protein>
<dbReference type="Proteomes" id="UP001164745">
    <property type="component" value="Chromosome"/>
</dbReference>
<dbReference type="InterPro" id="IPR002826">
    <property type="entry name" value="MptE-like"/>
</dbReference>
<gene>
    <name evidence="8" type="primary">steA</name>
    <name evidence="8" type="ORF">OTJ99_001422</name>
</gene>
<name>A0ABY7BCU0_9FIRM</name>
<reference evidence="8" key="1">
    <citation type="submission" date="2022-12" db="EMBL/GenBank/DDBJ databases">
        <authorList>
            <person name="Bing R.G."/>
            <person name="Willard D.J."/>
            <person name="Manesh M.J.H."/>
            <person name="Laemthong T."/>
            <person name="Crosby J.R."/>
            <person name="Kelly R.M."/>
        </authorList>
    </citation>
    <scope>NUCLEOTIDE SEQUENCE</scope>
    <source>
        <strain evidence="8">DSM 8991</strain>
    </source>
</reference>
<keyword evidence="1" id="KW-0808">Transferase</keyword>
<feature type="domain" description="6-hydroxymethylpterin diphosphokinase MptE-like" evidence="6">
    <location>
        <begin position="156"/>
        <end position="224"/>
    </location>
</feature>
<dbReference type="Pfam" id="PF01973">
    <property type="entry name" value="MptE-like"/>
    <property type="match status" value="1"/>
</dbReference>
<dbReference type="EMBL" id="CP113864">
    <property type="protein sequence ID" value="WAM30653.1"/>
    <property type="molecule type" value="Genomic_DNA"/>
</dbReference>
<evidence type="ECO:0000256" key="4">
    <source>
        <dbReference type="ARBA" id="ARBA00022840"/>
    </source>
</evidence>
<dbReference type="InterPro" id="IPR022215">
    <property type="entry name" value="SteA-like_C"/>
</dbReference>
<proteinExistence type="predicted"/>
<dbReference type="RefSeq" id="WP_083943489.1">
    <property type="nucleotide sequence ID" value="NZ_CP113864.1"/>
</dbReference>
<evidence type="ECO:0000313" key="9">
    <source>
        <dbReference type="Proteomes" id="UP001164745"/>
    </source>
</evidence>
<dbReference type="InterPro" id="IPR047795">
    <property type="entry name" value="Put_SteA-like"/>
</dbReference>
<keyword evidence="3" id="KW-0418">Kinase</keyword>
<organism evidence="8 9">
    <name type="scientific">Caldicellulosiruptor naganoensis</name>
    <dbReference type="NCBI Taxonomy" id="29324"/>
    <lineage>
        <taxon>Bacteria</taxon>
        <taxon>Bacillati</taxon>
        <taxon>Bacillota</taxon>
        <taxon>Bacillota incertae sedis</taxon>
        <taxon>Caldicellulosiruptorales</taxon>
        <taxon>Caldicellulosiruptoraceae</taxon>
        <taxon>Caldicellulosiruptor</taxon>
    </lineage>
</organism>
<keyword evidence="5" id="KW-1133">Transmembrane helix</keyword>
<dbReference type="Pfam" id="PF12555">
    <property type="entry name" value="SteA-like_C"/>
    <property type="match status" value="1"/>
</dbReference>
<keyword evidence="9" id="KW-1185">Reference proteome</keyword>
<evidence type="ECO:0000256" key="5">
    <source>
        <dbReference type="SAM" id="Phobius"/>
    </source>
</evidence>
<keyword evidence="5" id="KW-0812">Transmembrane</keyword>
<dbReference type="Gene3D" id="3.40.50.10240">
    <property type="entry name" value="Thiamin pyrophosphokinase, catalytic domain"/>
    <property type="match status" value="1"/>
</dbReference>
<feature type="domain" description="SteA-like C-terminal" evidence="7">
    <location>
        <begin position="319"/>
        <end position="369"/>
    </location>
</feature>
<feature type="transmembrane region" description="Helical" evidence="5">
    <location>
        <begin position="333"/>
        <end position="362"/>
    </location>
</feature>
<keyword evidence="4" id="KW-0067">ATP-binding</keyword>
<evidence type="ECO:0000256" key="2">
    <source>
        <dbReference type="ARBA" id="ARBA00022741"/>
    </source>
</evidence>
<dbReference type="NCBIfam" id="NF040608">
    <property type="entry name" value="division_SteA"/>
    <property type="match status" value="1"/>
</dbReference>
<evidence type="ECO:0000256" key="3">
    <source>
        <dbReference type="ARBA" id="ARBA00022777"/>
    </source>
</evidence>
<evidence type="ECO:0000259" key="7">
    <source>
        <dbReference type="Pfam" id="PF12555"/>
    </source>
</evidence>